<keyword evidence="4" id="KW-0963">Cytoplasm</keyword>
<protein>
    <recommendedName>
        <fullName evidence="4">Probable transcriptional regulatory protein A2226_00420</fullName>
    </recommendedName>
</protein>
<dbReference type="GO" id="GO:0005737">
    <property type="term" value="C:cytoplasm"/>
    <property type="evidence" value="ECO:0007669"/>
    <property type="project" value="UniProtKB-SubCell"/>
</dbReference>
<evidence type="ECO:0000313" key="7">
    <source>
        <dbReference type="EMBL" id="OHA55750.1"/>
    </source>
</evidence>
<dbReference type="InterPro" id="IPR002876">
    <property type="entry name" value="Transcrip_reg_TACO1-like"/>
</dbReference>
<gene>
    <name evidence="7" type="ORF">A2226_00420</name>
</gene>
<dbReference type="Gene3D" id="3.30.70.980">
    <property type="match status" value="2"/>
</dbReference>
<dbReference type="InterPro" id="IPR048300">
    <property type="entry name" value="TACO1_YebC-like_2nd/3rd_dom"/>
</dbReference>
<dbReference type="InterPro" id="IPR029072">
    <property type="entry name" value="YebC-like"/>
</dbReference>
<sequence>MSGHSKWSTIKRAKGTADAKRSQLFTKLAKAVSVAARAGADSTMNAGLRLAIDRARSFSMPKDSIERAIQKGSGTGEGTKLEEVRYEAYGPGGVALLMDVVTDNKNRTSAEIRHLLERHGGRMAEMGSVSWMFVLKGIVQIPAPADREGFELAVIEAGADDLIEHDDELTITCPPEAFEDIKELVVSKNITPSYLSLEPVAKNDITIDSQAESNKLNELREALDANDDVTNIYDNEAG</sequence>
<dbReference type="PANTHER" id="PTHR12532">
    <property type="entry name" value="TRANSLATIONAL ACTIVATOR OF CYTOCHROME C OXIDASE 1"/>
    <property type="match status" value="1"/>
</dbReference>
<dbReference type="InterPro" id="IPR049083">
    <property type="entry name" value="TACO1_YebC_N"/>
</dbReference>
<dbReference type="Gene3D" id="1.10.10.200">
    <property type="match status" value="1"/>
</dbReference>
<organism evidence="7 8">
    <name type="scientific">Candidatus Veblenbacteria bacterium RIFOXYA2_FULL_43_9</name>
    <dbReference type="NCBI Taxonomy" id="1802425"/>
    <lineage>
        <taxon>Bacteria</taxon>
        <taxon>Candidatus Vebleniibacteriota</taxon>
    </lineage>
</organism>
<dbReference type="NCBIfam" id="NF001030">
    <property type="entry name" value="PRK00110.1"/>
    <property type="match status" value="1"/>
</dbReference>
<dbReference type="InterPro" id="IPR026564">
    <property type="entry name" value="Transcrip_reg_TACO1-like_dom3"/>
</dbReference>
<evidence type="ECO:0000259" key="5">
    <source>
        <dbReference type="Pfam" id="PF01709"/>
    </source>
</evidence>
<dbReference type="EMBL" id="MHTB01000005">
    <property type="protein sequence ID" value="OHA55750.1"/>
    <property type="molecule type" value="Genomic_DNA"/>
</dbReference>
<dbReference type="NCBIfam" id="NF009044">
    <property type="entry name" value="PRK12378.1"/>
    <property type="match status" value="1"/>
</dbReference>
<comment type="subcellular location">
    <subcellularLocation>
        <location evidence="4">Cytoplasm</location>
    </subcellularLocation>
</comment>
<dbReference type="Pfam" id="PF20772">
    <property type="entry name" value="TACO1_YebC_N"/>
    <property type="match status" value="1"/>
</dbReference>
<proteinExistence type="inferred from homology"/>
<dbReference type="SUPFAM" id="SSF75625">
    <property type="entry name" value="YebC-like"/>
    <property type="match status" value="1"/>
</dbReference>
<dbReference type="GO" id="GO:0003677">
    <property type="term" value="F:DNA binding"/>
    <property type="evidence" value="ECO:0007669"/>
    <property type="project" value="UniProtKB-UniRule"/>
</dbReference>
<name>A0A1G2Q592_9BACT</name>
<evidence type="ECO:0000313" key="8">
    <source>
        <dbReference type="Proteomes" id="UP000178936"/>
    </source>
</evidence>
<keyword evidence="4" id="KW-0238">DNA-binding</keyword>
<dbReference type="AlphaFoldDB" id="A0A1G2Q592"/>
<dbReference type="FunFam" id="1.10.10.200:FF:000002">
    <property type="entry name" value="Probable transcriptional regulatory protein CLM62_37755"/>
    <property type="match status" value="1"/>
</dbReference>
<dbReference type="PANTHER" id="PTHR12532:SF0">
    <property type="entry name" value="TRANSLATIONAL ACTIVATOR OF CYTOCHROME C OXIDASE 1"/>
    <property type="match status" value="1"/>
</dbReference>
<feature type="domain" description="TACO1/YebC-like N-terminal" evidence="6">
    <location>
        <begin position="5"/>
        <end position="74"/>
    </location>
</feature>
<feature type="domain" description="TACO1/YebC-like second and third" evidence="5">
    <location>
        <begin position="81"/>
        <end position="235"/>
    </location>
</feature>
<dbReference type="Pfam" id="PF01709">
    <property type="entry name" value="Transcrip_reg"/>
    <property type="match status" value="1"/>
</dbReference>
<evidence type="ECO:0000256" key="3">
    <source>
        <dbReference type="ARBA" id="ARBA00023163"/>
    </source>
</evidence>
<evidence type="ECO:0000256" key="2">
    <source>
        <dbReference type="ARBA" id="ARBA00023015"/>
    </source>
</evidence>
<comment type="caution">
    <text evidence="7">The sequence shown here is derived from an EMBL/GenBank/DDBJ whole genome shotgun (WGS) entry which is preliminary data.</text>
</comment>
<keyword evidence="3 4" id="KW-0804">Transcription</keyword>
<evidence type="ECO:0000256" key="4">
    <source>
        <dbReference type="HAMAP-Rule" id="MF_00693"/>
    </source>
</evidence>
<keyword evidence="2 4" id="KW-0805">Transcription regulation</keyword>
<reference evidence="7 8" key="1">
    <citation type="journal article" date="2016" name="Nat. Commun.">
        <title>Thousands of microbial genomes shed light on interconnected biogeochemical processes in an aquifer system.</title>
        <authorList>
            <person name="Anantharaman K."/>
            <person name="Brown C.T."/>
            <person name="Hug L.A."/>
            <person name="Sharon I."/>
            <person name="Castelle C.J."/>
            <person name="Probst A.J."/>
            <person name="Thomas B.C."/>
            <person name="Singh A."/>
            <person name="Wilkins M.J."/>
            <person name="Karaoz U."/>
            <person name="Brodie E.L."/>
            <person name="Williams K.H."/>
            <person name="Hubbard S.S."/>
            <person name="Banfield J.F."/>
        </authorList>
    </citation>
    <scope>NUCLEOTIDE SEQUENCE [LARGE SCALE GENOMIC DNA]</scope>
</reference>
<dbReference type="GO" id="GO:0006355">
    <property type="term" value="P:regulation of DNA-templated transcription"/>
    <property type="evidence" value="ECO:0007669"/>
    <property type="project" value="UniProtKB-UniRule"/>
</dbReference>
<dbReference type="Proteomes" id="UP000178936">
    <property type="component" value="Unassembled WGS sequence"/>
</dbReference>
<accession>A0A1G2Q592</accession>
<comment type="similarity">
    <text evidence="1 4">Belongs to the TACO1 family.</text>
</comment>
<evidence type="ECO:0000256" key="1">
    <source>
        <dbReference type="ARBA" id="ARBA00008724"/>
    </source>
</evidence>
<dbReference type="NCBIfam" id="TIGR01033">
    <property type="entry name" value="YebC/PmpR family DNA-binding transcriptional regulator"/>
    <property type="match status" value="1"/>
</dbReference>
<evidence type="ECO:0000259" key="6">
    <source>
        <dbReference type="Pfam" id="PF20772"/>
    </source>
</evidence>
<dbReference type="HAMAP" id="MF_00693">
    <property type="entry name" value="Transcrip_reg_TACO1"/>
    <property type="match status" value="1"/>
</dbReference>
<dbReference type="InterPro" id="IPR017856">
    <property type="entry name" value="Integrase-like_N"/>
</dbReference>